<accession>A0ABN2P8Y3</accession>
<feature type="compositionally biased region" description="Low complexity" evidence="1">
    <location>
        <begin position="217"/>
        <end position="233"/>
    </location>
</feature>
<feature type="transmembrane region" description="Helical" evidence="2">
    <location>
        <begin position="71"/>
        <end position="93"/>
    </location>
</feature>
<evidence type="ECO:0000256" key="2">
    <source>
        <dbReference type="SAM" id="Phobius"/>
    </source>
</evidence>
<feature type="compositionally biased region" description="Low complexity" evidence="1">
    <location>
        <begin position="278"/>
        <end position="307"/>
    </location>
</feature>
<organism evidence="4 5">
    <name type="scientific">Arthrobacter gandavensis</name>
    <dbReference type="NCBI Taxonomy" id="169960"/>
    <lineage>
        <taxon>Bacteria</taxon>
        <taxon>Bacillati</taxon>
        <taxon>Actinomycetota</taxon>
        <taxon>Actinomycetes</taxon>
        <taxon>Micrococcales</taxon>
        <taxon>Micrococcaceae</taxon>
        <taxon>Arthrobacter</taxon>
    </lineage>
</organism>
<dbReference type="RefSeq" id="WP_211372345.1">
    <property type="nucleotide sequence ID" value="NZ_BAAALV010000002.1"/>
</dbReference>
<evidence type="ECO:0000313" key="5">
    <source>
        <dbReference type="Proteomes" id="UP001500784"/>
    </source>
</evidence>
<feature type="compositionally biased region" description="Low complexity" evidence="1">
    <location>
        <begin position="179"/>
        <end position="197"/>
    </location>
</feature>
<feature type="region of interest" description="Disordered" evidence="1">
    <location>
        <begin position="162"/>
        <end position="334"/>
    </location>
</feature>
<comment type="caution">
    <text evidence="4">The sequence shown here is derived from an EMBL/GenBank/DDBJ whole genome shotgun (WGS) entry which is preliminary data.</text>
</comment>
<evidence type="ECO:0000256" key="1">
    <source>
        <dbReference type="SAM" id="MobiDB-lite"/>
    </source>
</evidence>
<evidence type="ECO:0000313" key="4">
    <source>
        <dbReference type="EMBL" id="GAA1913124.1"/>
    </source>
</evidence>
<name>A0ABN2P8Y3_9MICC</name>
<proteinExistence type="predicted"/>
<dbReference type="InterPro" id="IPR025889">
    <property type="entry name" value="GSP17M-like_dom"/>
</dbReference>
<keyword evidence="2" id="KW-0472">Membrane</keyword>
<feature type="domain" description="General stress protein 17M-like" evidence="3">
    <location>
        <begin position="22"/>
        <end position="98"/>
    </location>
</feature>
<keyword evidence="2" id="KW-1133">Transmembrane helix</keyword>
<keyword evidence="5" id="KW-1185">Reference proteome</keyword>
<dbReference type="Proteomes" id="UP001500784">
    <property type="component" value="Unassembled WGS sequence"/>
</dbReference>
<keyword evidence="2" id="KW-0812">Transmembrane</keyword>
<sequence length="334" mass="34798">MSNLFGASTQRDPGRTLPRGELVGRYTAYLDAQKAVDYLADSKFPVHLVSIVGNELKSVERVTGRLTYPRVAMSSAATGAWFGLFVGLALMLFGGGDSYLTLIPSMALGAIFWLLFGVLAYAFQRGRRDFTSTSQVIATSYDVIVAPEAANEARRLLSQLPMVGQSGHPAPSGQPPFQAPYQQPPYQQQPPYSGQAPERPSSWADPYGTRAAGRPDAGPATGPAEPGAHAAPGQSVAGQPVAGTEQQPAPQPAQPAGTPRGQFPDLPDGRPRYGVRLPAAQQAQAQPAQAQPAGPAPEHAPGAGAHQQPGSPEAPGRDEAPAGEDSPSAPGEGR</sequence>
<dbReference type="EMBL" id="BAAALV010000002">
    <property type="protein sequence ID" value="GAA1913124.1"/>
    <property type="molecule type" value="Genomic_DNA"/>
</dbReference>
<gene>
    <name evidence="4" type="ORF">GCM10009688_17680</name>
</gene>
<reference evidence="4 5" key="1">
    <citation type="journal article" date="2019" name="Int. J. Syst. Evol. Microbiol.">
        <title>The Global Catalogue of Microorganisms (GCM) 10K type strain sequencing project: providing services to taxonomists for standard genome sequencing and annotation.</title>
        <authorList>
            <consortium name="The Broad Institute Genomics Platform"/>
            <consortium name="The Broad Institute Genome Sequencing Center for Infectious Disease"/>
            <person name="Wu L."/>
            <person name="Ma J."/>
        </authorList>
    </citation>
    <scope>NUCLEOTIDE SEQUENCE [LARGE SCALE GENOMIC DNA]</scope>
    <source>
        <strain evidence="4 5">JCM 13316</strain>
    </source>
</reference>
<feature type="transmembrane region" description="Helical" evidence="2">
    <location>
        <begin position="99"/>
        <end position="123"/>
    </location>
</feature>
<dbReference type="Pfam" id="PF11181">
    <property type="entry name" value="YflT"/>
    <property type="match status" value="1"/>
</dbReference>
<protein>
    <recommendedName>
        <fullName evidence="3">General stress protein 17M-like domain-containing protein</fullName>
    </recommendedName>
</protein>
<evidence type="ECO:0000259" key="3">
    <source>
        <dbReference type="Pfam" id="PF11181"/>
    </source>
</evidence>